<evidence type="ECO:0000256" key="2">
    <source>
        <dbReference type="SAM" id="SignalP"/>
    </source>
</evidence>
<organism evidence="3 4">
    <name type="scientific">Polarella glacialis</name>
    <name type="common">Dinoflagellate</name>
    <dbReference type="NCBI Taxonomy" id="89957"/>
    <lineage>
        <taxon>Eukaryota</taxon>
        <taxon>Sar</taxon>
        <taxon>Alveolata</taxon>
        <taxon>Dinophyceae</taxon>
        <taxon>Suessiales</taxon>
        <taxon>Suessiaceae</taxon>
        <taxon>Polarella</taxon>
    </lineage>
</organism>
<sequence>MGPLLFTGVVVAYTAPAAQSDVSDACLCVPMRTILTSTSSIKSATPTTSPSTTSTTSTTSARSLILDVVPDLASERHMGDAVGNASEQHNNNNDNNDNNDNNNNDNHNNNNNNDMDPRMEDGPSLPGSPEEFSDPVVWSPVDVTNNNSNNSNNSNNNNDSNNFVAVSDILSRADASTDQVAGRQTGHSAVAQQQQQRPQRREEQHQLFPQRVDNHARFSKEPWKEPWKEPAKTSLPPVTRAGSKKARLRNTDPNSDARQPPEEYELHSIAEQGEEGRCRTLLRRAQRGATLIMSGARCCVEIDAVTPSNPGSSRKLPAARLPREAWNSSFC</sequence>
<feature type="region of interest" description="Disordered" evidence="1">
    <location>
        <begin position="174"/>
        <end position="262"/>
    </location>
</feature>
<proteinExistence type="predicted"/>
<feature type="region of interest" description="Disordered" evidence="1">
    <location>
        <begin position="82"/>
        <end position="162"/>
    </location>
</feature>
<dbReference type="AlphaFoldDB" id="A0A813LWQ3"/>
<accession>A0A813LWQ3</accession>
<gene>
    <name evidence="3" type="ORF">PGLA2088_LOCUS50655</name>
</gene>
<reference evidence="3" key="1">
    <citation type="submission" date="2021-02" db="EMBL/GenBank/DDBJ databases">
        <authorList>
            <person name="Dougan E. K."/>
            <person name="Rhodes N."/>
            <person name="Thang M."/>
            <person name="Chan C."/>
        </authorList>
    </citation>
    <scope>NUCLEOTIDE SEQUENCE</scope>
</reference>
<keyword evidence="2" id="KW-0732">Signal</keyword>
<evidence type="ECO:0000256" key="1">
    <source>
        <dbReference type="SAM" id="MobiDB-lite"/>
    </source>
</evidence>
<feature type="compositionally biased region" description="Low complexity" evidence="1">
    <location>
        <begin position="145"/>
        <end position="162"/>
    </location>
</feature>
<feature type="region of interest" description="Disordered" evidence="1">
    <location>
        <begin position="40"/>
        <end position="62"/>
    </location>
</feature>
<feature type="signal peptide" evidence="2">
    <location>
        <begin position="1"/>
        <end position="20"/>
    </location>
</feature>
<evidence type="ECO:0000313" key="3">
    <source>
        <dbReference type="EMBL" id="CAE8741771.1"/>
    </source>
</evidence>
<dbReference type="PANTHER" id="PTHR36911">
    <property type="entry name" value="LIM ZINC-BINDING DOMAIN-CONTAINING PROTEIN-RELATED"/>
    <property type="match status" value="1"/>
</dbReference>
<protein>
    <submittedName>
        <fullName evidence="3">Uncharacterized protein</fullName>
    </submittedName>
</protein>
<feature type="compositionally biased region" description="Basic and acidic residues" evidence="1">
    <location>
        <begin position="212"/>
        <end position="231"/>
    </location>
</feature>
<dbReference type="EMBL" id="CAJNNW010037436">
    <property type="protein sequence ID" value="CAE8741771.1"/>
    <property type="molecule type" value="Genomic_DNA"/>
</dbReference>
<feature type="chain" id="PRO_5033034594" evidence="2">
    <location>
        <begin position="21"/>
        <end position="331"/>
    </location>
</feature>
<dbReference type="PANTHER" id="PTHR36911:SF3">
    <property type="entry name" value="GATA ZINC FINGER DOMAIN-CONTAINING PROTEIN 4-RELATED"/>
    <property type="match status" value="1"/>
</dbReference>
<comment type="caution">
    <text evidence="3">The sequence shown here is derived from an EMBL/GenBank/DDBJ whole genome shotgun (WGS) entry which is preliminary data.</text>
</comment>
<dbReference type="Proteomes" id="UP000626109">
    <property type="component" value="Unassembled WGS sequence"/>
</dbReference>
<feature type="compositionally biased region" description="Low complexity" evidence="1">
    <location>
        <begin position="89"/>
        <end position="114"/>
    </location>
</feature>
<name>A0A813LWQ3_POLGL</name>
<evidence type="ECO:0000313" key="4">
    <source>
        <dbReference type="Proteomes" id="UP000626109"/>
    </source>
</evidence>